<accession>A0A6G1CSG5</accession>
<dbReference type="EMBL" id="SPHZ02000008">
    <property type="protein sequence ID" value="KAF0903072.1"/>
    <property type="molecule type" value="Genomic_DNA"/>
</dbReference>
<organism evidence="1 2">
    <name type="scientific">Oryza meyeriana var. granulata</name>
    <dbReference type="NCBI Taxonomy" id="110450"/>
    <lineage>
        <taxon>Eukaryota</taxon>
        <taxon>Viridiplantae</taxon>
        <taxon>Streptophyta</taxon>
        <taxon>Embryophyta</taxon>
        <taxon>Tracheophyta</taxon>
        <taxon>Spermatophyta</taxon>
        <taxon>Magnoliopsida</taxon>
        <taxon>Liliopsida</taxon>
        <taxon>Poales</taxon>
        <taxon>Poaceae</taxon>
        <taxon>BOP clade</taxon>
        <taxon>Oryzoideae</taxon>
        <taxon>Oryzeae</taxon>
        <taxon>Oryzinae</taxon>
        <taxon>Oryza</taxon>
        <taxon>Oryza meyeriana</taxon>
    </lineage>
</organism>
<name>A0A6G1CSG5_9ORYZ</name>
<reference evidence="1 2" key="1">
    <citation type="submission" date="2019-11" db="EMBL/GenBank/DDBJ databases">
        <title>Whole genome sequence of Oryza granulata.</title>
        <authorList>
            <person name="Li W."/>
        </authorList>
    </citation>
    <scope>NUCLEOTIDE SEQUENCE [LARGE SCALE GENOMIC DNA]</scope>
    <source>
        <strain evidence="2">cv. Menghai</strain>
        <tissue evidence="1">Leaf</tissue>
    </source>
</reference>
<proteinExistence type="predicted"/>
<gene>
    <name evidence="1" type="ORF">E2562_024053</name>
</gene>
<dbReference type="Proteomes" id="UP000479710">
    <property type="component" value="Unassembled WGS sequence"/>
</dbReference>
<sequence>MVSLEYKRASEHRVFLSDDSSSGNITRCQAHLRPPPMRALDTGIGSERRCLRTPLSSAVRRPFLGLDARCHSLLDLLPCATTQARRISSFETSNRLSALA</sequence>
<comment type="caution">
    <text evidence="1">The sequence shown here is derived from an EMBL/GenBank/DDBJ whole genome shotgun (WGS) entry which is preliminary data.</text>
</comment>
<protein>
    <submittedName>
        <fullName evidence="1">Uncharacterized protein</fullName>
    </submittedName>
</protein>
<dbReference type="AlphaFoldDB" id="A0A6G1CSG5"/>
<evidence type="ECO:0000313" key="2">
    <source>
        <dbReference type="Proteomes" id="UP000479710"/>
    </source>
</evidence>
<keyword evidence="2" id="KW-1185">Reference proteome</keyword>
<evidence type="ECO:0000313" key="1">
    <source>
        <dbReference type="EMBL" id="KAF0903072.1"/>
    </source>
</evidence>